<gene>
    <name evidence="1" type="ORF">BLIN101_03294</name>
</gene>
<evidence type="ECO:0000313" key="1">
    <source>
        <dbReference type="EMBL" id="SMX98434.1"/>
    </source>
</evidence>
<dbReference type="Proteomes" id="UP000234498">
    <property type="component" value="Unassembled WGS sequence"/>
</dbReference>
<dbReference type="AlphaFoldDB" id="A0A2H1KFV3"/>
<accession>A0A2H1KFV3</accession>
<organism evidence="1 2">
    <name type="scientific">Brevibacterium linens</name>
    <dbReference type="NCBI Taxonomy" id="1703"/>
    <lineage>
        <taxon>Bacteria</taxon>
        <taxon>Bacillati</taxon>
        <taxon>Actinomycetota</taxon>
        <taxon>Actinomycetes</taxon>
        <taxon>Micrococcales</taxon>
        <taxon>Brevibacteriaceae</taxon>
        <taxon>Brevibacterium</taxon>
    </lineage>
</organism>
<name>A0A2H1KFV3_BRELN</name>
<sequence length="130" mass="14470">MFPNRVDEADLIGTLVERAILEAVEEVGDAKVSGDDLTARARMRYAELSKPFTMSQEDYMAETISGTFLEVGERLILGESEKEFDADVLVETVIDESMATFERTLGAPADEAKARAAIRQYIDDVHRLPQ</sequence>
<reference evidence="1 2" key="1">
    <citation type="submission" date="2017-03" db="EMBL/GenBank/DDBJ databases">
        <authorList>
            <person name="Afonso C.L."/>
            <person name="Miller P.J."/>
            <person name="Scott M.A."/>
            <person name="Spackman E."/>
            <person name="Goraichik I."/>
            <person name="Dimitrov K.M."/>
            <person name="Suarez D.L."/>
            <person name="Swayne D.E."/>
        </authorList>
    </citation>
    <scope>NUCLEOTIDE SEQUENCE [LARGE SCALE GENOMIC DNA]</scope>
    <source>
        <strain evidence="1 2">Mu101</strain>
    </source>
</reference>
<protein>
    <submittedName>
        <fullName evidence="1">Uncharacterized protein</fullName>
    </submittedName>
</protein>
<proteinExistence type="predicted"/>
<evidence type="ECO:0000313" key="2">
    <source>
        <dbReference type="Proteomes" id="UP000234498"/>
    </source>
</evidence>
<dbReference type="RefSeq" id="WP_101596729.1">
    <property type="nucleotide sequence ID" value="NZ_FXZA01000035.1"/>
</dbReference>
<dbReference type="OrthoDB" id="9889014at2"/>
<dbReference type="EMBL" id="FXZA01000035">
    <property type="protein sequence ID" value="SMX98434.1"/>
    <property type="molecule type" value="Genomic_DNA"/>
</dbReference>